<gene>
    <name evidence="3" type="ORF">QYM36_006812</name>
</gene>
<feature type="signal peptide" evidence="2">
    <location>
        <begin position="1"/>
        <end position="18"/>
    </location>
</feature>
<dbReference type="InterPro" id="IPR011256">
    <property type="entry name" value="Reg_factor_effector_dom_sf"/>
</dbReference>
<organism evidence="3 4">
    <name type="scientific">Artemia franciscana</name>
    <name type="common">Brine shrimp</name>
    <name type="synonym">Artemia sanfranciscana</name>
    <dbReference type="NCBI Taxonomy" id="6661"/>
    <lineage>
        <taxon>Eukaryota</taxon>
        <taxon>Metazoa</taxon>
        <taxon>Ecdysozoa</taxon>
        <taxon>Arthropoda</taxon>
        <taxon>Crustacea</taxon>
        <taxon>Branchiopoda</taxon>
        <taxon>Anostraca</taxon>
        <taxon>Artemiidae</taxon>
        <taxon>Artemia</taxon>
    </lineage>
</organism>
<keyword evidence="4" id="KW-1185">Reference proteome</keyword>
<dbReference type="InterPro" id="IPR006917">
    <property type="entry name" value="SOUL_heme-bd"/>
</dbReference>
<accession>A0AA88L854</accession>
<name>A0AA88L854_ARTSF</name>
<dbReference type="Pfam" id="PF04832">
    <property type="entry name" value="SOUL"/>
    <property type="match status" value="1"/>
</dbReference>
<dbReference type="PANTHER" id="PTHR11220:SF73">
    <property type="entry name" value="HEME-BINDING PROTEIN 2"/>
    <property type="match status" value="1"/>
</dbReference>
<proteinExistence type="inferred from homology"/>
<dbReference type="EMBL" id="JAVRJZ010000011">
    <property type="protein sequence ID" value="KAK2716459.1"/>
    <property type="molecule type" value="Genomic_DNA"/>
</dbReference>
<evidence type="ECO:0000313" key="3">
    <source>
        <dbReference type="EMBL" id="KAK2716459.1"/>
    </source>
</evidence>
<comment type="caution">
    <text evidence="3">The sequence shown here is derived from an EMBL/GenBank/DDBJ whole genome shotgun (WGS) entry which is preliminary data.</text>
</comment>
<feature type="chain" id="PRO_5041637345" evidence="2">
    <location>
        <begin position="19"/>
        <end position="173"/>
    </location>
</feature>
<evidence type="ECO:0000313" key="4">
    <source>
        <dbReference type="Proteomes" id="UP001187531"/>
    </source>
</evidence>
<keyword evidence="2" id="KW-0732">Signal</keyword>
<dbReference type="AlphaFoldDB" id="A0AA88L854"/>
<comment type="similarity">
    <text evidence="1">Belongs to the HEBP family.</text>
</comment>
<protein>
    <submittedName>
        <fullName evidence="3">Uncharacterized protein</fullName>
    </submittedName>
</protein>
<evidence type="ECO:0000256" key="2">
    <source>
        <dbReference type="SAM" id="SignalP"/>
    </source>
</evidence>
<evidence type="ECO:0000256" key="1">
    <source>
        <dbReference type="ARBA" id="ARBA00009817"/>
    </source>
</evidence>
<dbReference type="Gene3D" id="3.20.80.10">
    <property type="entry name" value="Regulatory factor, effector binding domain"/>
    <property type="match status" value="1"/>
</dbReference>
<dbReference type="PANTHER" id="PTHR11220">
    <property type="entry name" value="HEME-BINDING PROTEIN-RELATED"/>
    <property type="match status" value="1"/>
</dbReference>
<dbReference type="Proteomes" id="UP001187531">
    <property type="component" value="Unassembled WGS sequence"/>
</dbReference>
<sequence length="173" mass="19623">MSKSIICFIITVFGSVYGQLEFFSRAGSAFAGVEMANYTLLAEYGDGLELRLYPARNVVCTTYRAFQVPSRDMFMKLFRYIDGDNEKSAKVDMTAPVSTKVSPTSGGDLRSYEMCFYLPEAIQMDAPKPRNLDVYIKNRPEMKIYTRKVGGYMRSDPVWDQEASDLQVICFSL</sequence>
<dbReference type="SUPFAM" id="SSF55136">
    <property type="entry name" value="Probable bacterial effector-binding domain"/>
    <property type="match status" value="1"/>
</dbReference>
<reference evidence="3" key="1">
    <citation type="submission" date="2023-07" db="EMBL/GenBank/DDBJ databases">
        <title>Chromosome-level genome assembly of Artemia franciscana.</title>
        <authorList>
            <person name="Jo E."/>
        </authorList>
    </citation>
    <scope>NUCLEOTIDE SEQUENCE</scope>
    <source>
        <tissue evidence="3">Whole body</tissue>
    </source>
</reference>